<sequence>MAAKVPPAKVVRALEIARHHLARLHRRTVPPPLAVMEMMIESWAAQAIAVATELGIADALANGPLSADELAAAVNADAGALRRLLRALISRGFFRQRRDGRYDLTPLADTLRRDAEVSVAGWARWLGSPQHREHWSHLADAIRSGRPVIPELRGQPLFDYLASERELGEIFNEAMTSGSEISIGPVVAAYDFSPYSKIVDVGGGHGRLLSAILAATPGARGILFDQPQVVAGAPAVLAEQGVQDRTEIAEGSFFESVPAGGDAYVLKHVIHDWADDDAMRILNNVRRAATVGSHVLLVEFVVPKHNRDYVGNWLDLEMLLALDARERTAAEYGQLLSRAGFRMTRVVPTACPLSIVEAVAV</sequence>
<dbReference type="Gene3D" id="1.10.10.10">
    <property type="entry name" value="Winged helix-like DNA-binding domain superfamily/Winged helix DNA-binding domain"/>
    <property type="match status" value="1"/>
</dbReference>
<dbReference type="InterPro" id="IPR036390">
    <property type="entry name" value="WH_DNA-bd_sf"/>
</dbReference>
<proteinExistence type="predicted"/>
<dbReference type="GO" id="GO:0032259">
    <property type="term" value="P:methylation"/>
    <property type="evidence" value="ECO:0007669"/>
    <property type="project" value="UniProtKB-KW"/>
</dbReference>
<keyword evidence="3" id="KW-0949">S-adenosyl-L-methionine</keyword>
<keyword evidence="1 7" id="KW-0489">Methyltransferase</keyword>
<dbReference type="Pfam" id="PF00891">
    <property type="entry name" value="Methyltransf_2"/>
    <property type="match status" value="1"/>
</dbReference>
<dbReference type="InterPro" id="IPR036388">
    <property type="entry name" value="WH-like_DNA-bd_sf"/>
</dbReference>
<gene>
    <name evidence="7" type="ORF">I2456_20695</name>
    <name evidence="6" type="ORF">MKUB_46310</name>
</gene>
<feature type="active site" description="Proton acceptor" evidence="4">
    <location>
        <position position="271"/>
    </location>
</feature>
<dbReference type="InterPro" id="IPR029063">
    <property type="entry name" value="SAM-dependent_MTases_sf"/>
</dbReference>
<dbReference type="RefSeq" id="WP_085073974.1">
    <property type="nucleotide sequence ID" value="NZ_BLKU01000005.1"/>
</dbReference>
<dbReference type="PIRSF" id="PIRSF005739">
    <property type="entry name" value="O-mtase"/>
    <property type="match status" value="1"/>
</dbReference>
<keyword evidence="2" id="KW-0808">Transferase</keyword>
<evidence type="ECO:0000313" key="7">
    <source>
        <dbReference type="EMBL" id="QPI36848.1"/>
    </source>
</evidence>
<dbReference type="GO" id="GO:0008171">
    <property type="term" value="F:O-methyltransferase activity"/>
    <property type="evidence" value="ECO:0007669"/>
    <property type="project" value="InterPro"/>
</dbReference>
<dbReference type="GO" id="GO:0046983">
    <property type="term" value="F:protein dimerization activity"/>
    <property type="evidence" value="ECO:0007669"/>
    <property type="project" value="InterPro"/>
</dbReference>
<dbReference type="InterPro" id="IPR012967">
    <property type="entry name" value="COMT_dimerisation"/>
</dbReference>
<dbReference type="InterPro" id="IPR016461">
    <property type="entry name" value="COMT-like"/>
</dbReference>
<evidence type="ECO:0000313" key="9">
    <source>
        <dbReference type="Proteomes" id="UP000663583"/>
    </source>
</evidence>
<dbReference type="Pfam" id="PF08100">
    <property type="entry name" value="Dimerisation"/>
    <property type="match status" value="1"/>
</dbReference>
<reference evidence="6 8" key="1">
    <citation type="journal article" date="2019" name="Emerg. Microbes Infect.">
        <title>Comprehensive subspecies identification of 175 nontuberculous mycobacteria species based on 7547 genomic profiles.</title>
        <authorList>
            <person name="Matsumoto Y."/>
            <person name="Kinjo T."/>
            <person name="Motooka D."/>
            <person name="Nabeya D."/>
            <person name="Jung N."/>
            <person name="Uechi K."/>
            <person name="Horii T."/>
            <person name="Iida T."/>
            <person name="Fujita J."/>
            <person name="Nakamura S."/>
        </authorList>
    </citation>
    <scope>NUCLEOTIDE SEQUENCE [LARGE SCALE GENOMIC DNA]</scope>
    <source>
        <strain evidence="6 8">JCM 13573</strain>
    </source>
</reference>
<dbReference type="EMBL" id="BLKU01000005">
    <property type="protein sequence ID" value="GFG67141.1"/>
    <property type="molecule type" value="Genomic_DNA"/>
</dbReference>
<feature type="domain" description="HTH arsR-type" evidence="5">
    <location>
        <begin position="33"/>
        <end position="127"/>
    </location>
</feature>
<evidence type="ECO:0000259" key="5">
    <source>
        <dbReference type="PROSITE" id="PS50987"/>
    </source>
</evidence>
<evidence type="ECO:0000313" key="6">
    <source>
        <dbReference type="EMBL" id="GFG67141.1"/>
    </source>
</evidence>
<dbReference type="Proteomes" id="UP000465306">
    <property type="component" value="Unassembled WGS sequence"/>
</dbReference>
<dbReference type="GO" id="GO:0003700">
    <property type="term" value="F:DNA-binding transcription factor activity"/>
    <property type="evidence" value="ECO:0007669"/>
    <property type="project" value="InterPro"/>
</dbReference>
<dbReference type="PANTHER" id="PTHR43712:SF2">
    <property type="entry name" value="O-METHYLTRANSFERASE CICE"/>
    <property type="match status" value="1"/>
</dbReference>
<evidence type="ECO:0000313" key="8">
    <source>
        <dbReference type="Proteomes" id="UP000465306"/>
    </source>
</evidence>
<name>A0AAX1J8S2_9MYCO</name>
<dbReference type="AlphaFoldDB" id="A0AAX1J8S2"/>
<dbReference type="InterPro" id="IPR001845">
    <property type="entry name" value="HTH_ArsR_DNA-bd_dom"/>
</dbReference>
<evidence type="ECO:0000256" key="1">
    <source>
        <dbReference type="ARBA" id="ARBA00022603"/>
    </source>
</evidence>
<dbReference type="EMBL" id="CP065047">
    <property type="protein sequence ID" value="QPI36848.1"/>
    <property type="molecule type" value="Genomic_DNA"/>
</dbReference>
<protein>
    <submittedName>
        <fullName evidence="7">Hydroxyneurosporene methyltransferase</fullName>
    </submittedName>
    <submittedName>
        <fullName evidence="6">Hydroxyneurosporene-O-methyltransferase</fullName>
    </submittedName>
</protein>
<dbReference type="PROSITE" id="PS51683">
    <property type="entry name" value="SAM_OMT_II"/>
    <property type="match status" value="1"/>
</dbReference>
<evidence type="ECO:0000256" key="4">
    <source>
        <dbReference type="PIRSR" id="PIRSR005739-1"/>
    </source>
</evidence>
<reference evidence="6" key="2">
    <citation type="submission" date="2020-02" db="EMBL/GenBank/DDBJ databases">
        <authorList>
            <person name="Matsumoto Y."/>
            <person name="Kinjo T."/>
            <person name="Motooka D."/>
            <person name="Nabeya D."/>
            <person name="Jung N."/>
            <person name="Uechi K."/>
            <person name="Horii T."/>
            <person name="Iida T."/>
            <person name="Fujita J."/>
            <person name="Nakamura S."/>
        </authorList>
    </citation>
    <scope>NUCLEOTIDE SEQUENCE</scope>
    <source>
        <strain evidence="6">JCM 13573</strain>
    </source>
</reference>
<dbReference type="PROSITE" id="PS50987">
    <property type="entry name" value="HTH_ARSR_2"/>
    <property type="match status" value="1"/>
</dbReference>
<reference evidence="7" key="3">
    <citation type="submission" date="2020-11" db="EMBL/GenBank/DDBJ databases">
        <title>Intraspecies plasmid and genomic variation of Mycobacterium kubicae revealed by the complete genome sequences of two clinical isolates.</title>
        <authorList>
            <person name="Hendrix J.R."/>
            <person name="Epperson L.E."/>
            <person name="Honda J.R."/>
            <person name="Strong M."/>
        </authorList>
    </citation>
    <scope>NUCLEOTIDE SEQUENCE</scope>
    <source>
        <strain evidence="7">JCM 13573</strain>
    </source>
</reference>
<dbReference type="CDD" id="cd02440">
    <property type="entry name" value="AdoMet_MTases"/>
    <property type="match status" value="1"/>
</dbReference>
<dbReference type="SUPFAM" id="SSF46785">
    <property type="entry name" value="Winged helix' DNA-binding domain"/>
    <property type="match status" value="1"/>
</dbReference>
<dbReference type="Proteomes" id="UP000663583">
    <property type="component" value="Chromosome"/>
</dbReference>
<accession>A0AAX1J8S2</accession>
<evidence type="ECO:0000256" key="3">
    <source>
        <dbReference type="ARBA" id="ARBA00022691"/>
    </source>
</evidence>
<dbReference type="Gene3D" id="1.10.287.1350">
    <property type="match status" value="1"/>
</dbReference>
<dbReference type="KEGG" id="mku:I2456_20695"/>
<dbReference type="PANTHER" id="PTHR43712">
    <property type="entry name" value="PUTATIVE (AFU_ORTHOLOGUE AFUA_4G14580)-RELATED"/>
    <property type="match status" value="1"/>
</dbReference>
<dbReference type="Gene3D" id="3.40.50.150">
    <property type="entry name" value="Vaccinia Virus protein VP39"/>
    <property type="match status" value="1"/>
</dbReference>
<dbReference type="InterPro" id="IPR001077">
    <property type="entry name" value="COMT_C"/>
</dbReference>
<organism evidence="7 9">
    <name type="scientific">Mycobacterium kubicae</name>
    <dbReference type="NCBI Taxonomy" id="120959"/>
    <lineage>
        <taxon>Bacteria</taxon>
        <taxon>Bacillati</taxon>
        <taxon>Actinomycetota</taxon>
        <taxon>Actinomycetes</taxon>
        <taxon>Mycobacteriales</taxon>
        <taxon>Mycobacteriaceae</taxon>
        <taxon>Mycobacterium</taxon>
        <taxon>Mycobacterium simiae complex</taxon>
    </lineage>
</organism>
<keyword evidence="8" id="KW-1185">Reference proteome</keyword>
<dbReference type="SUPFAM" id="SSF53335">
    <property type="entry name" value="S-adenosyl-L-methionine-dependent methyltransferases"/>
    <property type="match status" value="1"/>
</dbReference>
<evidence type="ECO:0000256" key="2">
    <source>
        <dbReference type="ARBA" id="ARBA00022679"/>
    </source>
</evidence>